<proteinExistence type="predicted"/>
<dbReference type="EMBL" id="JBBMEJ010000001">
    <property type="protein sequence ID" value="MEQ2369439.1"/>
    <property type="molecule type" value="Genomic_DNA"/>
</dbReference>
<dbReference type="Proteomes" id="UP001473063">
    <property type="component" value="Unassembled WGS sequence"/>
</dbReference>
<keyword evidence="2" id="KW-1185">Reference proteome</keyword>
<comment type="caution">
    <text evidence="1">The sequence shown here is derived from an EMBL/GenBank/DDBJ whole genome shotgun (WGS) entry which is preliminary data.</text>
</comment>
<sequence length="208" mass="24442">MRVDKTCKTCGFDSNGMCGMYTTCKEGEECDDWEASLEYYTEITKKAPWYIKEPYDRCKISYEKLLDLLQQDEQGVGVEINIYDAIEKVYELNSVELAGVLDVSIGVLGYASTQRTIPKRKRQFSSRLHIPESFFDKFLSTQLDALKKCREEFRDCYGDELIEKFKQNGYAAMEAKIEKQNAVDKIRNEKYREENQNRYQYKEMYDAI</sequence>
<evidence type="ECO:0000313" key="1">
    <source>
        <dbReference type="EMBL" id="MEQ2369439.1"/>
    </source>
</evidence>
<evidence type="ECO:0000313" key="2">
    <source>
        <dbReference type="Proteomes" id="UP001473063"/>
    </source>
</evidence>
<protein>
    <submittedName>
        <fullName evidence="1">Uncharacterized protein</fullName>
    </submittedName>
</protein>
<reference evidence="1 2" key="1">
    <citation type="submission" date="2024-03" db="EMBL/GenBank/DDBJ databases">
        <title>Human intestinal bacterial collection.</title>
        <authorList>
            <person name="Pauvert C."/>
            <person name="Hitch T.C.A."/>
            <person name="Clavel T."/>
        </authorList>
    </citation>
    <scope>NUCLEOTIDE SEQUENCE [LARGE SCALE GENOMIC DNA]</scope>
    <source>
        <strain evidence="1 2">CLA-JM-H16</strain>
    </source>
</reference>
<name>A0ABV1B9W1_9FIRM</name>
<organism evidence="1 2">
    <name type="scientific">Blautia aquisgranensis</name>
    <dbReference type="NCBI Taxonomy" id="3133153"/>
    <lineage>
        <taxon>Bacteria</taxon>
        <taxon>Bacillati</taxon>
        <taxon>Bacillota</taxon>
        <taxon>Clostridia</taxon>
        <taxon>Lachnospirales</taxon>
        <taxon>Lachnospiraceae</taxon>
        <taxon>Blautia</taxon>
    </lineage>
</organism>
<gene>
    <name evidence="1" type="ORF">WMO28_00510</name>
</gene>
<accession>A0ABV1B9W1</accession>
<dbReference type="RefSeq" id="WP_349055758.1">
    <property type="nucleotide sequence ID" value="NZ_JBBMEJ010000001.1"/>
</dbReference>